<dbReference type="RefSeq" id="XP_007725276.1">
    <property type="nucleotide sequence ID" value="XM_007727086.1"/>
</dbReference>
<dbReference type="InterPro" id="IPR026992">
    <property type="entry name" value="DIOX_N"/>
</dbReference>
<dbReference type="InterPro" id="IPR044861">
    <property type="entry name" value="IPNS-like_FE2OG_OXY"/>
</dbReference>
<name>W9Y063_9EURO</name>
<evidence type="ECO:0000259" key="3">
    <source>
        <dbReference type="PROSITE" id="PS51471"/>
    </source>
</evidence>
<proteinExistence type="inferred from homology"/>
<reference evidence="4 5" key="1">
    <citation type="submission" date="2013-03" db="EMBL/GenBank/DDBJ databases">
        <title>The Genome Sequence of Capronia coronata CBS 617.96.</title>
        <authorList>
            <consortium name="The Broad Institute Genomics Platform"/>
            <person name="Cuomo C."/>
            <person name="de Hoog S."/>
            <person name="Gorbushina A."/>
            <person name="Walker B."/>
            <person name="Young S.K."/>
            <person name="Zeng Q."/>
            <person name="Gargeya S."/>
            <person name="Fitzgerald M."/>
            <person name="Haas B."/>
            <person name="Abouelleil A."/>
            <person name="Allen A.W."/>
            <person name="Alvarado L."/>
            <person name="Arachchi H.M."/>
            <person name="Berlin A.M."/>
            <person name="Chapman S.B."/>
            <person name="Gainer-Dewar J."/>
            <person name="Goldberg J."/>
            <person name="Griggs A."/>
            <person name="Gujja S."/>
            <person name="Hansen M."/>
            <person name="Howarth C."/>
            <person name="Imamovic A."/>
            <person name="Ireland A."/>
            <person name="Larimer J."/>
            <person name="McCowan C."/>
            <person name="Murphy C."/>
            <person name="Pearson M."/>
            <person name="Poon T.W."/>
            <person name="Priest M."/>
            <person name="Roberts A."/>
            <person name="Saif S."/>
            <person name="Shea T."/>
            <person name="Sisk P."/>
            <person name="Sykes S."/>
            <person name="Wortman J."/>
            <person name="Nusbaum C."/>
            <person name="Birren B."/>
        </authorList>
    </citation>
    <scope>NUCLEOTIDE SEQUENCE [LARGE SCALE GENOMIC DNA]</scope>
    <source>
        <strain evidence="4 5">CBS 617.96</strain>
    </source>
</reference>
<evidence type="ECO:0000313" key="5">
    <source>
        <dbReference type="Proteomes" id="UP000019484"/>
    </source>
</evidence>
<dbReference type="Pfam" id="PF14226">
    <property type="entry name" value="DIOX_N"/>
    <property type="match status" value="1"/>
</dbReference>
<dbReference type="OrthoDB" id="288590at2759"/>
<dbReference type="InterPro" id="IPR005123">
    <property type="entry name" value="Oxoglu/Fe-dep_dioxygenase_dom"/>
</dbReference>
<protein>
    <recommendedName>
        <fullName evidence="3">Fe2OG dioxygenase domain-containing protein</fullName>
    </recommendedName>
</protein>
<keyword evidence="2" id="KW-0560">Oxidoreductase</keyword>
<feature type="domain" description="Fe2OG dioxygenase" evidence="3">
    <location>
        <begin position="177"/>
        <end position="284"/>
    </location>
</feature>
<evidence type="ECO:0000256" key="1">
    <source>
        <dbReference type="ARBA" id="ARBA00008056"/>
    </source>
</evidence>
<sequence length="343" mass="38296">MAHHHQGASLPIVNIAPYLDPESTASDRAETSDAVHRACRDFGFFYVVGHGIPEELRQEMLRLGHEFFALPQAEKDDVSIFHSMDRIRGYARLGENITSGKRDVLEGFDIYREYPQPSSEMLRGAQLWPSRPSTLKSTVLEYVESLVPVGQALMRAMGDGLGMEEGAKAFEEIITDPFWGLKFVNYPPLSTPDIDEREKGISCGEHTDYGGLTFLLADDHIKSALEVQTKDGDWINADPIPGAYVVNIGDMVNVLTNNRYTATVHRVIHRGEETRVSIPFFFEPSLTTKVKPLEACASDASNNLSKPAVNYYEHMCHMLYDGRFVEAGKEVETVLVNEISLKG</sequence>
<dbReference type="PANTHER" id="PTHR47990">
    <property type="entry name" value="2-OXOGLUTARATE (2OG) AND FE(II)-DEPENDENT OXYGENASE SUPERFAMILY PROTEIN-RELATED"/>
    <property type="match status" value="1"/>
</dbReference>
<evidence type="ECO:0000313" key="4">
    <source>
        <dbReference type="EMBL" id="EXJ85838.1"/>
    </source>
</evidence>
<dbReference type="EMBL" id="AMWN01000005">
    <property type="protein sequence ID" value="EXJ85838.1"/>
    <property type="molecule type" value="Genomic_DNA"/>
</dbReference>
<dbReference type="eggNOG" id="KOG0143">
    <property type="taxonomic scope" value="Eukaryota"/>
</dbReference>
<dbReference type="InterPro" id="IPR027443">
    <property type="entry name" value="IPNS-like_sf"/>
</dbReference>
<comment type="caution">
    <text evidence="4">The sequence shown here is derived from an EMBL/GenBank/DDBJ whole genome shotgun (WGS) entry which is preliminary data.</text>
</comment>
<organism evidence="4 5">
    <name type="scientific">Capronia coronata CBS 617.96</name>
    <dbReference type="NCBI Taxonomy" id="1182541"/>
    <lineage>
        <taxon>Eukaryota</taxon>
        <taxon>Fungi</taxon>
        <taxon>Dikarya</taxon>
        <taxon>Ascomycota</taxon>
        <taxon>Pezizomycotina</taxon>
        <taxon>Eurotiomycetes</taxon>
        <taxon>Chaetothyriomycetidae</taxon>
        <taxon>Chaetothyriales</taxon>
        <taxon>Herpotrichiellaceae</taxon>
        <taxon>Capronia</taxon>
    </lineage>
</organism>
<dbReference type="Proteomes" id="UP000019484">
    <property type="component" value="Unassembled WGS sequence"/>
</dbReference>
<keyword evidence="2" id="KW-0408">Iron</keyword>
<dbReference type="GO" id="GO:0016491">
    <property type="term" value="F:oxidoreductase activity"/>
    <property type="evidence" value="ECO:0007669"/>
    <property type="project" value="UniProtKB-KW"/>
</dbReference>
<keyword evidence="2" id="KW-0479">Metal-binding</keyword>
<dbReference type="Gene3D" id="2.60.120.330">
    <property type="entry name" value="B-lactam Antibiotic, Isopenicillin N Synthase, Chain"/>
    <property type="match status" value="1"/>
</dbReference>
<dbReference type="STRING" id="1182541.W9Y063"/>
<accession>W9Y063</accession>
<dbReference type="PRINTS" id="PR00682">
    <property type="entry name" value="IPNSYNTHASE"/>
</dbReference>
<dbReference type="GeneID" id="19161075"/>
<dbReference type="PROSITE" id="PS51471">
    <property type="entry name" value="FE2OG_OXY"/>
    <property type="match status" value="1"/>
</dbReference>
<dbReference type="Pfam" id="PF03171">
    <property type="entry name" value="2OG-FeII_Oxy"/>
    <property type="match status" value="1"/>
</dbReference>
<evidence type="ECO:0000256" key="2">
    <source>
        <dbReference type="RuleBase" id="RU003682"/>
    </source>
</evidence>
<keyword evidence="5" id="KW-1185">Reference proteome</keyword>
<dbReference type="GO" id="GO:0044283">
    <property type="term" value="P:small molecule biosynthetic process"/>
    <property type="evidence" value="ECO:0007669"/>
    <property type="project" value="UniProtKB-ARBA"/>
</dbReference>
<comment type="similarity">
    <text evidence="1 2">Belongs to the iron/ascorbate-dependent oxidoreductase family.</text>
</comment>
<dbReference type="InterPro" id="IPR050231">
    <property type="entry name" value="Iron_ascorbate_oxido_reductase"/>
</dbReference>
<dbReference type="SUPFAM" id="SSF51197">
    <property type="entry name" value="Clavaminate synthase-like"/>
    <property type="match status" value="1"/>
</dbReference>
<dbReference type="HOGENOM" id="CLU_010119_6_0_1"/>
<dbReference type="GO" id="GO:0046872">
    <property type="term" value="F:metal ion binding"/>
    <property type="evidence" value="ECO:0007669"/>
    <property type="project" value="UniProtKB-KW"/>
</dbReference>
<dbReference type="AlphaFoldDB" id="W9Y063"/>
<gene>
    <name evidence="4" type="ORF">A1O1_06207</name>
</gene>